<sequence>MSSSPTGRRATRIAMALALGTGLAAVPLALAGTAGAATPSAKAEVSFNDRELSYTAAAGQTNKLTVTEAYPDATDHTDVTFAIDDVVPISIGRGCVYPDSADRTKVLCTVVTVDSQSPYNILTMDLGNGNDVLDFTNKTGEAYYGNSISLGAGKDKLTDRGSVDANGVDGGAGDDTITAGPASFVRGGDGNDTITTNGDIAEGGLGNDVLRGGADGQLLYGNNGNDTIYGGPGGDNLYGGAGNDVMWGNSGVDYMWGNNGNDKLYGGPAKDILSGGTGTNVVRQD</sequence>
<evidence type="ECO:0000256" key="2">
    <source>
        <dbReference type="ARBA" id="ARBA00022525"/>
    </source>
</evidence>
<reference evidence="4" key="1">
    <citation type="submission" date="2022-10" db="EMBL/GenBank/DDBJ databases">
        <title>The complete genomes of actinobacterial strains from the NBC collection.</title>
        <authorList>
            <person name="Joergensen T.S."/>
            <person name="Alvarez Arevalo M."/>
            <person name="Sterndorff E.B."/>
            <person name="Faurdal D."/>
            <person name="Vuksanovic O."/>
            <person name="Mourched A.-S."/>
            <person name="Charusanti P."/>
            <person name="Shaw S."/>
            <person name="Blin K."/>
            <person name="Weber T."/>
        </authorList>
    </citation>
    <scope>NUCLEOTIDE SEQUENCE</scope>
    <source>
        <strain evidence="4">NBC_00093</strain>
    </source>
</reference>
<dbReference type="GO" id="GO:0005576">
    <property type="term" value="C:extracellular region"/>
    <property type="evidence" value="ECO:0007669"/>
    <property type="project" value="UniProtKB-SubCell"/>
</dbReference>
<dbReference type="InterPro" id="IPR050557">
    <property type="entry name" value="RTX_toxin/Mannuronan_C5-epim"/>
</dbReference>
<dbReference type="PANTHER" id="PTHR38340:SF1">
    <property type="entry name" value="S-LAYER PROTEIN"/>
    <property type="match status" value="1"/>
</dbReference>
<organism evidence="4">
    <name type="scientific">Streptomyces sp. NBC_00093</name>
    <dbReference type="NCBI Taxonomy" id="2975649"/>
    <lineage>
        <taxon>Bacteria</taxon>
        <taxon>Bacillati</taxon>
        <taxon>Actinomycetota</taxon>
        <taxon>Actinomycetes</taxon>
        <taxon>Kitasatosporales</taxon>
        <taxon>Streptomycetaceae</taxon>
        <taxon>Streptomyces</taxon>
    </lineage>
</organism>
<dbReference type="InterPro" id="IPR018511">
    <property type="entry name" value="Hemolysin-typ_Ca-bd_CS"/>
</dbReference>
<dbReference type="SUPFAM" id="SSF51120">
    <property type="entry name" value="beta-Roll"/>
    <property type="match status" value="2"/>
</dbReference>
<dbReference type="PRINTS" id="PR00313">
    <property type="entry name" value="CABNDNGRPT"/>
</dbReference>
<dbReference type="InterPro" id="IPR001343">
    <property type="entry name" value="Hemolysn_Ca-bd"/>
</dbReference>
<dbReference type="PROSITE" id="PS00330">
    <property type="entry name" value="HEMOLYSIN_CALCIUM"/>
    <property type="match status" value="1"/>
</dbReference>
<dbReference type="Pfam" id="PF00353">
    <property type="entry name" value="HemolysinCabind"/>
    <property type="match status" value="3"/>
</dbReference>
<name>A0AAU2A367_9ACTN</name>
<dbReference type="EMBL" id="CP108222">
    <property type="protein sequence ID" value="WTT18197.1"/>
    <property type="molecule type" value="Genomic_DNA"/>
</dbReference>
<keyword evidence="3" id="KW-0732">Signal</keyword>
<proteinExistence type="predicted"/>
<comment type="subcellular location">
    <subcellularLocation>
        <location evidence="1">Secreted</location>
    </subcellularLocation>
</comment>
<dbReference type="GO" id="GO:0005509">
    <property type="term" value="F:calcium ion binding"/>
    <property type="evidence" value="ECO:0007669"/>
    <property type="project" value="InterPro"/>
</dbReference>
<evidence type="ECO:0000256" key="3">
    <source>
        <dbReference type="SAM" id="SignalP"/>
    </source>
</evidence>
<protein>
    <submittedName>
        <fullName evidence="4">Calcium-binding protein</fullName>
    </submittedName>
</protein>
<keyword evidence="2" id="KW-0964">Secreted</keyword>
<dbReference type="InterPro" id="IPR011049">
    <property type="entry name" value="Serralysin-like_metalloprot_C"/>
</dbReference>
<accession>A0AAU2A367</accession>
<dbReference type="PANTHER" id="PTHR38340">
    <property type="entry name" value="S-LAYER PROTEIN"/>
    <property type="match status" value="1"/>
</dbReference>
<feature type="chain" id="PRO_5043446204" evidence="3">
    <location>
        <begin position="37"/>
        <end position="285"/>
    </location>
</feature>
<dbReference type="Gene3D" id="2.150.10.10">
    <property type="entry name" value="Serralysin-like metalloprotease, C-terminal"/>
    <property type="match status" value="2"/>
</dbReference>
<feature type="signal peptide" evidence="3">
    <location>
        <begin position="1"/>
        <end position="36"/>
    </location>
</feature>
<evidence type="ECO:0000256" key="1">
    <source>
        <dbReference type="ARBA" id="ARBA00004613"/>
    </source>
</evidence>
<dbReference type="AlphaFoldDB" id="A0AAU2A367"/>
<gene>
    <name evidence="4" type="ORF">OHA22_22985</name>
</gene>
<evidence type="ECO:0000313" key="4">
    <source>
        <dbReference type="EMBL" id="WTT18197.1"/>
    </source>
</evidence>